<accession>A0ABN7BA28</accession>
<feature type="transmembrane region" description="Helical" evidence="6">
    <location>
        <begin position="157"/>
        <end position="181"/>
    </location>
</feature>
<keyword evidence="3 6" id="KW-0812">Transmembrane</keyword>
<keyword evidence="4 6" id="KW-1133">Transmembrane helix</keyword>
<evidence type="ECO:0000256" key="5">
    <source>
        <dbReference type="ARBA" id="ARBA00023136"/>
    </source>
</evidence>
<evidence type="ECO:0000256" key="3">
    <source>
        <dbReference type="ARBA" id="ARBA00022692"/>
    </source>
</evidence>
<comment type="caution">
    <text evidence="6">Lacks conserved residue(s) required for the propagation of feature annotation.</text>
</comment>
<reference evidence="7 8" key="1">
    <citation type="submission" date="2023-09" db="EMBL/GenBank/DDBJ databases">
        <title>Nesidiocoris tenuis whole genome shotgun sequence.</title>
        <authorList>
            <person name="Shibata T."/>
            <person name="Shimoda M."/>
            <person name="Kobayashi T."/>
            <person name="Uehara T."/>
        </authorList>
    </citation>
    <scope>NUCLEOTIDE SEQUENCE [LARGE SCALE GENOMIC DNA]</scope>
    <source>
        <strain evidence="7 8">Japan</strain>
    </source>
</reference>
<keyword evidence="5 6" id="KW-0472">Membrane</keyword>
<organism evidence="7 8">
    <name type="scientific">Nesidiocoris tenuis</name>
    <dbReference type="NCBI Taxonomy" id="355587"/>
    <lineage>
        <taxon>Eukaryota</taxon>
        <taxon>Metazoa</taxon>
        <taxon>Ecdysozoa</taxon>
        <taxon>Arthropoda</taxon>
        <taxon>Hexapoda</taxon>
        <taxon>Insecta</taxon>
        <taxon>Pterygota</taxon>
        <taxon>Neoptera</taxon>
        <taxon>Paraneoptera</taxon>
        <taxon>Hemiptera</taxon>
        <taxon>Heteroptera</taxon>
        <taxon>Panheteroptera</taxon>
        <taxon>Cimicomorpha</taxon>
        <taxon>Miridae</taxon>
        <taxon>Dicyphina</taxon>
        <taxon>Nesidiocoris</taxon>
    </lineage>
</organism>
<evidence type="ECO:0000256" key="4">
    <source>
        <dbReference type="ARBA" id="ARBA00022989"/>
    </source>
</evidence>
<protein>
    <recommendedName>
        <fullName evidence="6">Gustatory receptor</fullName>
    </recommendedName>
</protein>
<keyword evidence="2 6" id="KW-1003">Cell membrane</keyword>
<evidence type="ECO:0000256" key="6">
    <source>
        <dbReference type="RuleBase" id="RU363108"/>
    </source>
</evidence>
<comment type="subcellular location">
    <subcellularLocation>
        <location evidence="1 6">Cell membrane</location>
        <topology evidence="1 6">Multi-pass membrane protein</topology>
    </subcellularLocation>
</comment>
<sequence>MLDSKDIFWELHPVFFLSRFVGLSPYTKRFKISCVWISVTIFYLILTLSDSTLIMIAMEKVNTTFILSPYSLILERVQLLLVTITMTTSLFLAITNAKSLAELMESFLRADRDLWKVGVFISPSRRFCFKTVAIRFAIIFAILIYEIRHTLSSIQQLLVQYIILAPLTLGCVAEAQYMVLINAVRHRINVMILDMKEDKAQSYSAKSKKLETFVIIHSSLVESSSVINSLYAIQILMLISSIFINSTANLYHLIEKTVDLVRLYNYKDFATLMVMVCRVTARSFEVWSVAATSFDTQETVS</sequence>
<name>A0ABN7BA28_9HEMI</name>
<dbReference type="Proteomes" id="UP001307889">
    <property type="component" value="Chromosome 12"/>
</dbReference>
<gene>
    <name evidence="7" type="ORF">NTJ_14064</name>
</gene>
<feature type="transmembrane region" description="Helical" evidence="6">
    <location>
        <begin position="34"/>
        <end position="57"/>
    </location>
</feature>
<proteinExistence type="inferred from homology"/>
<dbReference type="InterPro" id="IPR013604">
    <property type="entry name" value="7TM_chemorcpt"/>
</dbReference>
<feature type="transmembrane region" description="Helical" evidence="6">
    <location>
        <begin position="77"/>
        <end position="94"/>
    </location>
</feature>
<evidence type="ECO:0000256" key="2">
    <source>
        <dbReference type="ARBA" id="ARBA00022475"/>
    </source>
</evidence>
<comment type="similarity">
    <text evidence="6">Belongs to the insect chemoreceptor superfamily. Gustatory receptor (GR) family.</text>
</comment>
<comment type="function">
    <text evidence="6">Gustatory receptor which mediates acceptance or avoidance behavior, depending on its substrates.</text>
</comment>
<keyword evidence="8" id="KW-1185">Reference proteome</keyword>
<feature type="transmembrane region" description="Helical" evidence="6">
    <location>
        <begin position="127"/>
        <end position="145"/>
    </location>
</feature>
<evidence type="ECO:0000313" key="8">
    <source>
        <dbReference type="Proteomes" id="UP001307889"/>
    </source>
</evidence>
<dbReference type="Pfam" id="PF08395">
    <property type="entry name" value="7tm_7"/>
    <property type="match status" value="1"/>
</dbReference>
<evidence type="ECO:0000256" key="1">
    <source>
        <dbReference type="ARBA" id="ARBA00004651"/>
    </source>
</evidence>
<keyword evidence="6" id="KW-0675">Receptor</keyword>
<dbReference type="EMBL" id="AP028920">
    <property type="protein sequence ID" value="BET01248.1"/>
    <property type="molecule type" value="Genomic_DNA"/>
</dbReference>
<evidence type="ECO:0000313" key="7">
    <source>
        <dbReference type="EMBL" id="BET01248.1"/>
    </source>
</evidence>
<keyword evidence="6" id="KW-0807">Transducer</keyword>